<dbReference type="RefSeq" id="WP_051963306.1">
    <property type="nucleotide sequence ID" value="NZ_FMAF01000004.1"/>
</dbReference>
<evidence type="ECO:0000313" key="10">
    <source>
        <dbReference type="EMBL" id="SCB23075.1"/>
    </source>
</evidence>
<dbReference type="InterPro" id="IPR036390">
    <property type="entry name" value="WH_DNA-bd_sf"/>
</dbReference>
<evidence type="ECO:0000256" key="3">
    <source>
        <dbReference type="ARBA" id="ARBA00023125"/>
    </source>
</evidence>
<evidence type="ECO:0000259" key="9">
    <source>
        <dbReference type="PROSITE" id="PS50931"/>
    </source>
</evidence>
<dbReference type="PROSITE" id="PS50931">
    <property type="entry name" value="HTH_LYSR"/>
    <property type="match status" value="1"/>
</dbReference>
<dbReference type="SUPFAM" id="SSF46785">
    <property type="entry name" value="Winged helix' DNA-binding domain"/>
    <property type="match status" value="1"/>
</dbReference>
<keyword evidence="3" id="KW-0238">DNA-binding</keyword>
<keyword evidence="2" id="KW-0805">Transcription regulation</keyword>
<dbReference type="PANTHER" id="PTHR30346:SF26">
    <property type="entry name" value="HYDROGEN PEROXIDE-INDUCIBLE GENES ACTIVATOR"/>
    <property type="match status" value="1"/>
</dbReference>
<name>A0A1C3V5T1_9HYPH</name>
<dbReference type="Pfam" id="PF00126">
    <property type="entry name" value="HTH_1"/>
    <property type="match status" value="1"/>
</dbReference>
<dbReference type="AlphaFoldDB" id="A0A1C3V5T1"/>
<dbReference type="FunFam" id="1.10.10.10:FF:000001">
    <property type="entry name" value="LysR family transcriptional regulator"/>
    <property type="match status" value="1"/>
</dbReference>
<reference evidence="10 11" key="1">
    <citation type="submission" date="2016-08" db="EMBL/GenBank/DDBJ databases">
        <authorList>
            <person name="Seilhamer J.J."/>
        </authorList>
    </citation>
    <scope>NUCLEOTIDE SEQUENCE [LARGE SCALE GENOMIC DNA]</scope>
    <source>
        <strain evidence="10 11">P1-7</strain>
    </source>
</reference>
<dbReference type="Pfam" id="PF03466">
    <property type="entry name" value="LysR_substrate"/>
    <property type="match status" value="1"/>
</dbReference>
<feature type="domain" description="HTH lysR-type" evidence="9">
    <location>
        <begin position="4"/>
        <end position="61"/>
    </location>
</feature>
<dbReference type="InterPro" id="IPR036388">
    <property type="entry name" value="WH-like_DNA-bd_sf"/>
</dbReference>
<dbReference type="GO" id="GO:0003700">
    <property type="term" value="F:DNA-binding transcription factor activity"/>
    <property type="evidence" value="ECO:0007669"/>
    <property type="project" value="InterPro"/>
</dbReference>
<protein>
    <recommendedName>
        <fullName evidence="7">HTH-type transcriptional regulator TtuA</fullName>
    </recommendedName>
    <alternativeName>
        <fullName evidence="8">Tartrate utilization transcriptional regulator</fullName>
    </alternativeName>
</protein>
<comment type="function">
    <text evidence="6">Transcriptional regulator of the ttuABCDE tartrate utilization operon.</text>
</comment>
<keyword evidence="5" id="KW-0804">Transcription</keyword>
<dbReference type="InterPro" id="IPR005119">
    <property type="entry name" value="LysR_subst-bd"/>
</dbReference>
<dbReference type="EMBL" id="FMAF01000004">
    <property type="protein sequence ID" value="SCB23075.1"/>
    <property type="molecule type" value="Genomic_DNA"/>
</dbReference>
<dbReference type="CDD" id="cd08411">
    <property type="entry name" value="PBP2_OxyR"/>
    <property type="match status" value="1"/>
</dbReference>
<comment type="similarity">
    <text evidence="1">Belongs to the LysR transcriptional regulatory family.</text>
</comment>
<accession>A0A1C3V5T1</accession>
<dbReference type="GO" id="GO:0003677">
    <property type="term" value="F:DNA binding"/>
    <property type="evidence" value="ECO:0007669"/>
    <property type="project" value="UniProtKB-KW"/>
</dbReference>
<evidence type="ECO:0000313" key="11">
    <source>
        <dbReference type="Proteomes" id="UP000199205"/>
    </source>
</evidence>
<dbReference type="Gene3D" id="1.10.10.10">
    <property type="entry name" value="Winged helix-like DNA-binding domain superfamily/Winged helix DNA-binding domain"/>
    <property type="match status" value="1"/>
</dbReference>
<dbReference type="SUPFAM" id="SSF53850">
    <property type="entry name" value="Periplasmic binding protein-like II"/>
    <property type="match status" value="1"/>
</dbReference>
<keyword evidence="4" id="KW-0010">Activator</keyword>
<evidence type="ECO:0000256" key="2">
    <source>
        <dbReference type="ARBA" id="ARBA00023015"/>
    </source>
</evidence>
<organism evidence="10 11">
    <name type="scientific">Rhizobium lusitanum</name>
    <dbReference type="NCBI Taxonomy" id="293958"/>
    <lineage>
        <taxon>Bacteria</taxon>
        <taxon>Pseudomonadati</taxon>
        <taxon>Pseudomonadota</taxon>
        <taxon>Alphaproteobacteria</taxon>
        <taxon>Hyphomicrobiales</taxon>
        <taxon>Rhizobiaceae</taxon>
        <taxon>Rhizobium/Agrobacterium group</taxon>
        <taxon>Rhizobium</taxon>
    </lineage>
</organism>
<dbReference type="Proteomes" id="UP000199205">
    <property type="component" value="Unassembled WGS sequence"/>
</dbReference>
<sequence length="339" mass="37470">MTNLTLKQLRYFEALAKHGHFGRAADVCAISQPALSMQIKELEEQLGTDLFERGARQVRLTNFGEAFAVRVRNILRSVDELGDLARASHNQPVGRLRIGVIPTVAPYLLPTIIGNLTSLYDGLDIHVRETLTSKLVEELAEGRLDTAIVALPVSEPTLTEVALFAENFVLVRPSEDEGKPVPNREALREMRLLLLEEGHCFRDQALSFCNIQSALPRELMDGSSLSTLVQMVSAGIGVTLIPEMAVAVETRSASVSAVRFQSPQPSRTIGMIWRKTSPLAKQLTRISEVVRQSADAMREQHDSIWRAQDFEFDARRQPSALRNSNGAFAADKANDSALK</sequence>
<gene>
    <name evidence="10" type="ORF">GA0061101_104262</name>
</gene>
<evidence type="ECO:0000256" key="4">
    <source>
        <dbReference type="ARBA" id="ARBA00023159"/>
    </source>
</evidence>
<evidence type="ECO:0000256" key="8">
    <source>
        <dbReference type="ARBA" id="ARBA00083243"/>
    </source>
</evidence>
<dbReference type="Gene3D" id="3.40.190.10">
    <property type="entry name" value="Periplasmic binding protein-like II"/>
    <property type="match status" value="2"/>
</dbReference>
<proteinExistence type="inferred from homology"/>
<dbReference type="InterPro" id="IPR000847">
    <property type="entry name" value="LysR_HTH_N"/>
</dbReference>
<dbReference type="OrthoDB" id="9775392at2"/>
<dbReference type="PRINTS" id="PR00039">
    <property type="entry name" value="HTHLYSR"/>
</dbReference>
<dbReference type="PANTHER" id="PTHR30346">
    <property type="entry name" value="TRANSCRIPTIONAL DUAL REGULATOR HCAR-RELATED"/>
    <property type="match status" value="1"/>
</dbReference>
<evidence type="ECO:0000256" key="7">
    <source>
        <dbReference type="ARBA" id="ARBA00067332"/>
    </source>
</evidence>
<evidence type="ECO:0000256" key="1">
    <source>
        <dbReference type="ARBA" id="ARBA00009437"/>
    </source>
</evidence>
<dbReference type="GO" id="GO:0032993">
    <property type="term" value="C:protein-DNA complex"/>
    <property type="evidence" value="ECO:0007669"/>
    <property type="project" value="TreeGrafter"/>
</dbReference>
<evidence type="ECO:0000256" key="5">
    <source>
        <dbReference type="ARBA" id="ARBA00023163"/>
    </source>
</evidence>
<evidence type="ECO:0000256" key="6">
    <source>
        <dbReference type="ARBA" id="ARBA00054626"/>
    </source>
</evidence>